<keyword evidence="2" id="KW-1185">Reference proteome</keyword>
<dbReference type="EMBL" id="CAXDID020000117">
    <property type="protein sequence ID" value="CAL6030643.1"/>
    <property type="molecule type" value="Genomic_DNA"/>
</dbReference>
<proteinExistence type="predicted"/>
<comment type="caution">
    <text evidence="1">The sequence shown here is derived from an EMBL/GenBank/DDBJ whole genome shotgun (WGS) entry which is preliminary data.</text>
</comment>
<accession>A0ABP1J5W6</accession>
<reference evidence="1 2" key="1">
    <citation type="submission" date="2024-07" db="EMBL/GenBank/DDBJ databases">
        <authorList>
            <person name="Akdeniz Z."/>
        </authorList>
    </citation>
    <scope>NUCLEOTIDE SEQUENCE [LARGE SCALE GENOMIC DNA]</scope>
</reference>
<evidence type="ECO:0000313" key="2">
    <source>
        <dbReference type="Proteomes" id="UP001642409"/>
    </source>
</evidence>
<evidence type="ECO:0000313" key="1">
    <source>
        <dbReference type="EMBL" id="CAL6030643.1"/>
    </source>
</evidence>
<name>A0ABP1J5W6_9EUKA</name>
<dbReference type="Proteomes" id="UP001642409">
    <property type="component" value="Unassembled WGS sequence"/>
</dbReference>
<protein>
    <submittedName>
        <fullName evidence="1">Hypothetical_protein</fullName>
    </submittedName>
</protein>
<organism evidence="1 2">
    <name type="scientific">Hexamita inflata</name>
    <dbReference type="NCBI Taxonomy" id="28002"/>
    <lineage>
        <taxon>Eukaryota</taxon>
        <taxon>Metamonada</taxon>
        <taxon>Diplomonadida</taxon>
        <taxon>Hexamitidae</taxon>
        <taxon>Hexamitinae</taxon>
        <taxon>Hexamita</taxon>
    </lineage>
</organism>
<gene>
    <name evidence="1" type="ORF">HINF_LOCUS33520</name>
</gene>
<sequence length="143" mass="16813">MIKKQLLDIFYLNINRNGRRQDNILDSVSTLRYQYFEILIKPESSQLQNSDICGSLSFRNISSLLGLKVLNSVTNSYDQEIASRYIYFNININGRRQDNILDSVSTLRYQYFEKLINQNPVSYSRTVISVVVCLPEIFHLYWI</sequence>